<dbReference type="AlphaFoldDB" id="A0A2I1H9G8"/>
<dbReference type="EMBL" id="LLXI01001875">
    <property type="protein sequence ID" value="PKY55507.1"/>
    <property type="molecule type" value="Genomic_DNA"/>
</dbReference>
<proteinExistence type="predicted"/>
<dbReference type="VEuPathDB" id="FungiDB:FUN_006645"/>
<keyword evidence="4" id="KW-1185">Reference proteome</keyword>
<gene>
    <name evidence="3" type="ORF">RhiirA4_427568</name>
</gene>
<comment type="caution">
    <text evidence="3">The sequence shown here is derived from an EMBL/GenBank/DDBJ whole genome shotgun (WGS) entry which is preliminary data.</text>
</comment>
<dbReference type="Proteomes" id="UP000234323">
    <property type="component" value="Unassembled WGS sequence"/>
</dbReference>
<keyword evidence="1" id="KW-0175">Coiled coil</keyword>
<feature type="coiled-coil region" evidence="1">
    <location>
        <begin position="364"/>
        <end position="414"/>
    </location>
</feature>
<dbReference type="VEuPathDB" id="FungiDB:RhiirA1_479747"/>
<dbReference type="VEuPathDB" id="FungiDB:RhiirFUN_013597"/>
<sequence>MEWYHQWESEYRAHKEEHELNTGELDECLNCELCYPIENEPIVFKKFWDALFKFEDAITIYNNVTIKGVLDLLSMNNSEREDTIHKGKCRDIMDRITESIRYRIQPKMKEKGLRTIILVIVRDCIEGDLENEVFDRLIRNPELMEHRYILEDWDVERRFKKFWQWYRVALGEIKAVKIKEGAIERFKELLYEEEKIAESEEEVKDLIVRIGYENNLYLLQVLVVKNMIQKIIRVFIDTRGFTKEPEDLESESSPVSYELENDSEEEELEIIIGDKSWKFSELKRRTNSIDEDQLRYIWKIGIKLMIEMDILVTKIFIDKVQEIDEIDEEEKELKIKEWLEEETIICKRCGNRRFEMDKTDNECGECIKEMQKNEQDELAELKDELEKLGENICKDCEEEDIDEIDNRVKKLQKIFEDIGIIVIEEELLRLTSMGYTDGEILDKEFIEIFQENKNKSERELKKKLDKLLKEQVGTIDSEESGEKGDDKESEENTDSSEKIGEILSPEEYEEWDENIEDINEDESENEIENVINTGGLGLSQNSDSNSSLNFKNSDTESEISDYNLQELFQENILRNICYETSKLNEAITAARNQETGMKAVAARFSGKEIVEEKGMEELYWKRD</sequence>
<evidence type="ECO:0000313" key="4">
    <source>
        <dbReference type="Proteomes" id="UP000234323"/>
    </source>
</evidence>
<evidence type="ECO:0000256" key="2">
    <source>
        <dbReference type="SAM" id="MobiDB-lite"/>
    </source>
</evidence>
<accession>A0A2I1H9G8</accession>
<organism evidence="3 4">
    <name type="scientific">Rhizophagus irregularis</name>
    <dbReference type="NCBI Taxonomy" id="588596"/>
    <lineage>
        <taxon>Eukaryota</taxon>
        <taxon>Fungi</taxon>
        <taxon>Fungi incertae sedis</taxon>
        <taxon>Mucoromycota</taxon>
        <taxon>Glomeromycotina</taxon>
        <taxon>Glomeromycetes</taxon>
        <taxon>Glomerales</taxon>
        <taxon>Glomeraceae</taxon>
        <taxon>Rhizophagus</taxon>
    </lineage>
</organism>
<protein>
    <submittedName>
        <fullName evidence="3">Uncharacterized protein</fullName>
    </submittedName>
</protein>
<evidence type="ECO:0000256" key="1">
    <source>
        <dbReference type="SAM" id="Coils"/>
    </source>
</evidence>
<feature type="region of interest" description="Disordered" evidence="2">
    <location>
        <begin position="533"/>
        <end position="552"/>
    </location>
</feature>
<feature type="region of interest" description="Disordered" evidence="2">
    <location>
        <begin position="473"/>
        <end position="510"/>
    </location>
</feature>
<feature type="compositionally biased region" description="Low complexity" evidence="2">
    <location>
        <begin position="533"/>
        <end position="549"/>
    </location>
</feature>
<reference evidence="3 4" key="1">
    <citation type="submission" date="2015-10" db="EMBL/GenBank/DDBJ databases">
        <title>Genome analyses suggest a sexual origin of heterokaryosis in a supposedly ancient asexual fungus.</title>
        <authorList>
            <person name="Ropars J."/>
            <person name="Sedzielewska K."/>
            <person name="Noel J."/>
            <person name="Charron P."/>
            <person name="Farinelli L."/>
            <person name="Marton T."/>
            <person name="Kruger M."/>
            <person name="Pelin A."/>
            <person name="Brachmann A."/>
            <person name="Corradi N."/>
        </authorList>
    </citation>
    <scope>NUCLEOTIDE SEQUENCE [LARGE SCALE GENOMIC DNA]</scope>
    <source>
        <strain evidence="3 4">A4</strain>
    </source>
</reference>
<dbReference type="VEuPathDB" id="FungiDB:FUN_010858"/>
<name>A0A2I1H9G8_9GLOM</name>
<evidence type="ECO:0000313" key="3">
    <source>
        <dbReference type="EMBL" id="PKY55507.1"/>
    </source>
</evidence>